<dbReference type="EMBL" id="SMLB01000018">
    <property type="protein sequence ID" value="TDD68723.1"/>
    <property type="molecule type" value="Genomic_DNA"/>
</dbReference>
<organism evidence="1 2">
    <name type="scientific">Jiangella aurantiaca</name>
    <dbReference type="NCBI Taxonomy" id="2530373"/>
    <lineage>
        <taxon>Bacteria</taxon>
        <taxon>Bacillati</taxon>
        <taxon>Actinomycetota</taxon>
        <taxon>Actinomycetes</taxon>
        <taxon>Jiangellales</taxon>
        <taxon>Jiangellaceae</taxon>
        <taxon>Jiangella</taxon>
    </lineage>
</organism>
<comment type="caution">
    <text evidence="1">The sequence shown here is derived from an EMBL/GenBank/DDBJ whole genome shotgun (WGS) entry which is preliminary data.</text>
</comment>
<proteinExistence type="predicted"/>
<evidence type="ECO:0000313" key="1">
    <source>
        <dbReference type="EMBL" id="TDD68723.1"/>
    </source>
</evidence>
<dbReference type="Proteomes" id="UP000295217">
    <property type="component" value="Unassembled WGS sequence"/>
</dbReference>
<gene>
    <name evidence="1" type="ORF">E1262_14770</name>
</gene>
<dbReference type="AlphaFoldDB" id="A0A4R5A935"/>
<name>A0A4R5A935_9ACTN</name>
<protein>
    <submittedName>
        <fullName evidence="1">Uncharacterized protein</fullName>
    </submittedName>
</protein>
<sequence>MTGTARGALDRLRRALPVLAELPAPLAERLDLNSLLVPGPELAAARRELEERLGHHVVTYRAGRTEPLTDGAGLHLCRLLEPAELTEAELAALRAAEASAPGAVLVAYLRPIRLRSG</sequence>
<accession>A0A4R5A935</accession>
<keyword evidence="2" id="KW-1185">Reference proteome</keyword>
<reference evidence="1 2" key="1">
    <citation type="submission" date="2019-02" db="EMBL/GenBank/DDBJ databases">
        <title>Draft genome sequences of novel Actinobacteria.</title>
        <authorList>
            <person name="Sahin N."/>
            <person name="Ay H."/>
            <person name="Saygin H."/>
        </authorList>
    </citation>
    <scope>NUCLEOTIDE SEQUENCE [LARGE SCALE GENOMIC DNA]</scope>
    <source>
        <strain evidence="1 2">8K307</strain>
    </source>
</reference>
<dbReference type="RefSeq" id="WP_132103903.1">
    <property type="nucleotide sequence ID" value="NZ_SMLB01000018.1"/>
</dbReference>
<evidence type="ECO:0000313" key="2">
    <source>
        <dbReference type="Proteomes" id="UP000295217"/>
    </source>
</evidence>